<organism evidence="5 6">
    <name type="scientific">Neobacillus novalis</name>
    <dbReference type="NCBI Taxonomy" id="220687"/>
    <lineage>
        <taxon>Bacteria</taxon>
        <taxon>Bacillati</taxon>
        <taxon>Bacillota</taxon>
        <taxon>Bacilli</taxon>
        <taxon>Bacillales</taxon>
        <taxon>Bacillaceae</taxon>
        <taxon>Neobacillus</taxon>
    </lineage>
</organism>
<evidence type="ECO:0000313" key="6">
    <source>
        <dbReference type="Proteomes" id="UP001178288"/>
    </source>
</evidence>
<evidence type="ECO:0000259" key="2">
    <source>
        <dbReference type="Pfam" id="PF07905"/>
    </source>
</evidence>
<evidence type="ECO:0000313" key="5">
    <source>
        <dbReference type="EMBL" id="WHY85165.1"/>
    </source>
</evidence>
<dbReference type="EMBL" id="CP126114">
    <property type="protein sequence ID" value="WHY85165.1"/>
    <property type="molecule type" value="Genomic_DNA"/>
</dbReference>
<proteinExistence type="inferred from homology"/>
<dbReference type="Pfam" id="PF13556">
    <property type="entry name" value="HTH_30"/>
    <property type="match status" value="1"/>
</dbReference>
<dbReference type="InterPro" id="IPR012914">
    <property type="entry name" value="PucR_dom"/>
</dbReference>
<dbReference type="RefSeq" id="WP_066091253.1">
    <property type="nucleotide sequence ID" value="NZ_CP126114.1"/>
</dbReference>
<dbReference type="InterPro" id="IPR041522">
    <property type="entry name" value="CdaR_GGDEF"/>
</dbReference>
<dbReference type="Gene3D" id="1.10.10.2840">
    <property type="entry name" value="PucR C-terminal helix-turn-helix domain"/>
    <property type="match status" value="1"/>
</dbReference>
<feature type="domain" description="CdaR GGDEF-like" evidence="4">
    <location>
        <begin position="299"/>
        <end position="430"/>
    </location>
</feature>
<dbReference type="KEGG" id="nnv:QNH39_21475"/>
<protein>
    <submittedName>
        <fullName evidence="5">PucR family transcriptional regulator ligand-binding domain-containing protein</fullName>
    </submittedName>
</protein>
<dbReference type="InterPro" id="IPR025736">
    <property type="entry name" value="PucR_C-HTH_dom"/>
</dbReference>
<comment type="similarity">
    <text evidence="1">Belongs to the CdaR family.</text>
</comment>
<evidence type="ECO:0000259" key="3">
    <source>
        <dbReference type="Pfam" id="PF13556"/>
    </source>
</evidence>
<name>A0AA95MNG2_9BACI</name>
<feature type="domain" description="Purine catabolism PurC-like" evidence="2">
    <location>
        <begin position="9"/>
        <end position="123"/>
    </location>
</feature>
<sequence>MKIVEDLFIVDVFQDAEVIAGHAGLKRVVESIEVSETPDVINFLAENSLLLTTGFAFKDDPLALGKFISQMSKHPCAGIAIKLKRFIDVIPKEVVDLANSLEFPIIVIPPSLTLGNVAHQLLSFLWNNKIEELFYAIHIHKKFTDMMIKGYNLQSLIENLGYFLKNPVLLLSPLGDIVSFSQHFHKENMKNMKEHVESLFKKNIENYSEKSMITIDHPNSTNSSISLNIVQVKTMHPYPSLLIIFNAEKLPYPSSQLAIEQASTVISFTLLKNEAIRESSRLLENNFFGSLVEGNIDLKEEIIYRGKQHGLIEKAKYLCIVFQIDGEKQDTFLQSDLMTRNRSYDFLYELFKKSIIKINKESILFIKNRFFVSIIQMTNDCLLTSIKKELEAFQEEAYNTLKVSLSFGVGNFVNDVTYIPITYSEAVDAWKQGEELYQRKFINLYETKQLIELIHLIPKENLKNFYENTLRSLAYPKTKDEEDLINTLIVFLENNCEITITSKKLFIHRNTVKYRIAKCEGILGYLVHEPQNSLHLRMALLMRPIFTKTGGI</sequence>
<reference evidence="5" key="1">
    <citation type="submission" date="2023-05" db="EMBL/GenBank/DDBJ databases">
        <title>Comparative genomics of Bacillaceae isolates and their secondary metabolite potential.</title>
        <authorList>
            <person name="Song L."/>
            <person name="Nielsen L.J."/>
            <person name="Mohite O."/>
            <person name="Xu X."/>
            <person name="Weber T."/>
            <person name="Kovacs A.T."/>
        </authorList>
    </citation>
    <scope>NUCLEOTIDE SEQUENCE</scope>
    <source>
        <strain evidence="5">XLM17</strain>
    </source>
</reference>
<keyword evidence="6" id="KW-1185">Reference proteome</keyword>
<gene>
    <name evidence="5" type="ORF">QNH39_21475</name>
</gene>
<dbReference type="PANTHER" id="PTHR33744">
    <property type="entry name" value="CARBOHYDRATE DIACID REGULATOR"/>
    <property type="match status" value="1"/>
</dbReference>
<dbReference type="Pfam" id="PF17853">
    <property type="entry name" value="GGDEF_2"/>
    <property type="match status" value="1"/>
</dbReference>
<dbReference type="Proteomes" id="UP001178288">
    <property type="component" value="Chromosome"/>
</dbReference>
<dbReference type="InterPro" id="IPR042070">
    <property type="entry name" value="PucR_C-HTH_sf"/>
</dbReference>
<dbReference type="InterPro" id="IPR051448">
    <property type="entry name" value="CdaR-like_regulators"/>
</dbReference>
<evidence type="ECO:0000259" key="4">
    <source>
        <dbReference type="Pfam" id="PF17853"/>
    </source>
</evidence>
<accession>A0AA95MNG2</accession>
<evidence type="ECO:0000256" key="1">
    <source>
        <dbReference type="ARBA" id="ARBA00006754"/>
    </source>
</evidence>
<dbReference type="AlphaFoldDB" id="A0AA95MNG2"/>
<dbReference type="PANTHER" id="PTHR33744:SF1">
    <property type="entry name" value="DNA-BINDING TRANSCRIPTIONAL ACTIVATOR ADER"/>
    <property type="match status" value="1"/>
</dbReference>
<feature type="domain" description="PucR C-terminal helix-turn-helix" evidence="3">
    <location>
        <begin position="484"/>
        <end position="541"/>
    </location>
</feature>
<dbReference type="Pfam" id="PF07905">
    <property type="entry name" value="PucR"/>
    <property type="match status" value="1"/>
</dbReference>